<sequence>MIPATLLAKPAHHRARTSAVHRKAAAKPERTAARRHKAEPRITPVHATRNRRHLSKTVSAEARPTDNTPRKATSDDFLKAAAVKPDAHEAAASTPARHTAEHAARTESTDHTEVAVSHSRRSRRSRSAARPVSVVNVIRPTAEKPQLKSIADEAAAPAILPALYNKRGRLIIPPPLKGSHEILLHQNEVADREGLERIQDDADLIDMRSKRMLVPLPTSYALDVDERLPENRRYTRPWTAIFLSNMARAHYAHFHTPLQINSAVRTVEFQQHLIHINGNAAPAEGDTASPHLTGQAIDIAKHGLSRTEVAWMRGYLMPLIQEGKIDVEEEFQQSCFHISVYKRYLPPADAPTRNLASHRGSEASALATAIR</sequence>
<feature type="region of interest" description="Disordered" evidence="1">
    <location>
        <begin position="1"/>
        <end position="129"/>
    </location>
</feature>
<protein>
    <submittedName>
        <fullName evidence="2">Uncharacterized protein</fullName>
    </submittedName>
</protein>
<feature type="compositionally biased region" description="Basic and acidic residues" evidence="1">
    <location>
        <begin position="98"/>
        <end position="113"/>
    </location>
</feature>
<reference evidence="2" key="2">
    <citation type="submission" date="2020-09" db="EMBL/GenBank/DDBJ databases">
        <authorList>
            <person name="Sun Q."/>
            <person name="Zhou Y."/>
        </authorList>
    </citation>
    <scope>NUCLEOTIDE SEQUENCE</scope>
    <source>
        <strain evidence="2">CGMCC 1.12997</strain>
    </source>
</reference>
<keyword evidence="3" id="KW-1185">Reference proteome</keyword>
<dbReference type="SUPFAM" id="SSF55166">
    <property type="entry name" value="Hedgehog/DD-peptidase"/>
    <property type="match status" value="1"/>
</dbReference>
<evidence type="ECO:0000256" key="1">
    <source>
        <dbReference type="SAM" id="MobiDB-lite"/>
    </source>
</evidence>
<name>A0A917H0V8_9BACT</name>
<reference evidence="2" key="1">
    <citation type="journal article" date="2014" name="Int. J. Syst. Evol. Microbiol.">
        <title>Complete genome sequence of Corynebacterium casei LMG S-19264T (=DSM 44701T), isolated from a smear-ripened cheese.</title>
        <authorList>
            <consortium name="US DOE Joint Genome Institute (JGI-PGF)"/>
            <person name="Walter F."/>
            <person name="Albersmeier A."/>
            <person name="Kalinowski J."/>
            <person name="Ruckert C."/>
        </authorList>
    </citation>
    <scope>NUCLEOTIDE SEQUENCE</scope>
    <source>
        <strain evidence="2">CGMCC 1.12997</strain>
    </source>
</reference>
<proteinExistence type="predicted"/>
<dbReference type="InterPro" id="IPR009045">
    <property type="entry name" value="Zn_M74/Hedgehog-like"/>
</dbReference>
<gene>
    <name evidence="2" type="ORF">GCM10011585_01890</name>
</gene>
<dbReference type="EMBL" id="BMGT01000001">
    <property type="protein sequence ID" value="GGG63939.1"/>
    <property type="molecule type" value="Genomic_DNA"/>
</dbReference>
<feature type="compositionally biased region" description="Basic and acidic residues" evidence="1">
    <location>
        <begin position="68"/>
        <end position="78"/>
    </location>
</feature>
<dbReference type="Pfam" id="PF18979">
    <property type="entry name" value="DUF5715"/>
    <property type="match status" value="1"/>
</dbReference>
<feature type="compositionally biased region" description="Basic residues" evidence="1">
    <location>
        <begin position="10"/>
        <end position="25"/>
    </location>
</feature>
<dbReference type="AlphaFoldDB" id="A0A917H0V8"/>
<feature type="compositionally biased region" description="Basic residues" evidence="1">
    <location>
        <begin position="118"/>
        <end position="127"/>
    </location>
</feature>
<evidence type="ECO:0000313" key="3">
    <source>
        <dbReference type="Proteomes" id="UP000647241"/>
    </source>
</evidence>
<dbReference type="Gene3D" id="3.30.1380.10">
    <property type="match status" value="1"/>
</dbReference>
<organism evidence="2 3">
    <name type="scientific">Edaphobacter dinghuensis</name>
    <dbReference type="NCBI Taxonomy" id="1560005"/>
    <lineage>
        <taxon>Bacteria</taxon>
        <taxon>Pseudomonadati</taxon>
        <taxon>Acidobacteriota</taxon>
        <taxon>Terriglobia</taxon>
        <taxon>Terriglobales</taxon>
        <taxon>Acidobacteriaceae</taxon>
        <taxon>Edaphobacter</taxon>
    </lineage>
</organism>
<dbReference type="InterPro" id="IPR043769">
    <property type="entry name" value="DUF5715"/>
</dbReference>
<dbReference type="Proteomes" id="UP000647241">
    <property type="component" value="Unassembled WGS sequence"/>
</dbReference>
<accession>A0A917H0V8</accession>
<comment type="caution">
    <text evidence="2">The sequence shown here is derived from an EMBL/GenBank/DDBJ whole genome shotgun (WGS) entry which is preliminary data.</text>
</comment>
<evidence type="ECO:0000313" key="2">
    <source>
        <dbReference type="EMBL" id="GGG63939.1"/>
    </source>
</evidence>